<accession>A0A507FM77</accession>
<gene>
    <name evidence="2" type="ORF">CcCBS67573_g01352</name>
</gene>
<proteinExistence type="predicted"/>
<name>A0A507FM77_9FUNG</name>
<dbReference type="Gene3D" id="3.90.228.10">
    <property type="match status" value="1"/>
</dbReference>
<sequence length="1588" mass="177652">MRTFNAPSIEGLPPFAMMKESPVFMSNGLRSQLQPVKLDALVQEAESFARKSIQTDGLGEVFHVAVIARRDALDKFAVKHSALLAAEAKCATPAFAFHGTCNDDFMPSIIENGLLPPGSFTDTGMYIHQSNGAIFGSGIYVSPSSGVANSYSFEDEMENRQLIVCLVVPGHVKYLRYETKEENKYLAEHVVNKAIHEGFDSHVVVGSKIILREASQVFPILLVSYGHRTNIAQQSASIASELSNMTPITKVPPSISARPLITQAKLQHESAQNYWTLTVTSDLIHNIGMSCDTYDTHLHLLIDRSKSIGRSAFRNLVLPACSLLLTKIQPQRADAIFFGSTVEQHTNVNSSFFSTRADITGMELQSGTHLLEAYSRAVNTALQCVESEKKKFEDDVKAHIEQQLMKELEKQRQLEEDNYERLNPAKKEQRELPAHLLLTKEVLDGKDFKMKEKAIREEFRKRSRQTLHVFILLNDGDDSMHDEDEIDRVFTDFNKKLVGAGVLSMLRVIGIGKKFNPRVGLMAHMATETLHTSATISPISVCSKVHEIPVAAANLGSSIAKCLAGISISAVNSHVLSGFIHRWTNPPVNRVSTSIPSAGKSKIILYKGHTMPPVLELNGHRVKVVLDPVSQAKLTVNGNDSENSVNTDVHESINGMLNLLREYTIDLKIAAITRLDHQTSLKELLRVWALVKNDIVTSYSLGTGASRLRLMREKRGLMMDIDALLNSVTVDCASAMGSFNNEESVRWLAPVRSMKFAADAIRRHEMQTNVDSISQELEFRKDAANIIEWVKEHPGFNDCESQQLISKQSYCSEAQHIQEIARMDTRSLSARDFLYSCGMVGIGIQVARTQASIVNPWLMVVKYVSCDFVDTASSMCMLHSGVKWVDQMGNEVEDVLLLANPQNDIFYKLLTSLSLYKAYTSITCTRNPDLYTPQQRVALLGISFVTAVEQLYQFHPDVNKSAIALEPQIENVLNMAFTLRKYRSNSSAWTSYLEKLLLPNPSHHLTEADDTQDSHGIASVAQVLVALGCIACFEVDSHQPSGFDLLSNPAKKGQLADVALAILSESISRGCRIKIKSSGLPTEPLEIRSRRHTRIALNISSEDFDGSGMVPAPDIQSWIASGKKQSGKFFKNPYWRCNASPQAVSACLSFSKTCANYWQHNRLGSLEQTLQDVDNRAGLIAAIASAVSQYGGMREFLTLYSEDVSNVLDDGHTTVASKDLLQIALYVQGLRFYDSKSRRRDSLLSLKNPLAVIQTLIQAERLQLQREWIHAQKQKISIMTKDHARSAKRSLQLLEQAEFLKLHSQPRLFSHTEVMILNKGRPMNDQLEVLNDSGLLKHHCSCAECPEYLVNQSTEGDRLFNRRQGIYSHLKWLLLPERKYANAYHVILKHMVARHLKDGPANLVFERVWDEFCAHPQIKGKVAREGRASMEPAARDAVDQYVRLLRVEKGIVCSFSVYHKIMGGHGGHHHVNHGPFVVPKVRGTLSTKVLMAGMWFFVMYRMKADGPHHFVWGWVAQLVPRIVDDGLTKQIIGTNMKSTVPRREPNISCSLQSLILKHHPWEEPKVLAHLEKVDKKFGTHYATDNMHH</sequence>
<dbReference type="Proteomes" id="UP000320333">
    <property type="component" value="Unassembled WGS sequence"/>
</dbReference>
<protein>
    <submittedName>
        <fullName evidence="2">Uncharacterized protein</fullName>
    </submittedName>
</protein>
<comment type="caution">
    <text evidence="2">The sequence shown here is derived from an EMBL/GenBank/DDBJ whole genome shotgun (WGS) entry which is preliminary data.</text>
</comment>
<evidence type="ECO:0000256" key="1">
    <source>
        <dbReference type="SAM" id="Coils"/>
    </source>
</evidence>
<evidence type="ECO:0000313" key="3">
    <source>
        <dbReference type="Proteomes" id="UP000320333"/>
    </source>
</evidence>
<dbReference type="EMBL" id="QEAP01000022">
    <property type="protein sequence ID" value="TPX77362.1"/>
    <property type="molecule type" value="Genomic_DNA"/>
</dbReference>
<reference evidence="2 3" key="1">
    <citation type="journal article" date="2019" name="Sci. Rep.">
        <title>Comparative genomics of chytrid fungi reveal insights into the obligate biotrophic and pathogenic lifestyle of Synchytrium endobioticum.</title>
        <authorList>
            <person name="van de Vossenberg B.T.L.H."/>
            <person name="Warris S."/>
            <person name="Nguyen H.D.T."/>
            <person name="van Gent-Pelzer M.P.E."/>
            <person name="Joly D.L."/>
            <person name="van de Geest H.C."/>
            <person name="Bonants P.J.M."/>
            <person name="Smith D.S."/>
            <person name="Levesque C.A."/>
            <person name="van der Lee T.A.J."/>
        </authorList>
    </citation>
    <scope>NUCLEOTIDE SEQUENCE [LARGE SCALE GENOMIC DNA]</scope>
    <source>
        <strain evidence="2 3">CBS 675.73</strain>
    </source>
</reference>
<keyword evidence="3" id="KW-1185">Reference proteome</keyword>
<keyword evidence="1" id="KW-0175">Coiled coil</keyword>
<organism evidence="2 3">
    <name type="scientific">Chytriomyces confervae</name>
    <dbReference type="NCBI Taxonomy" id="246404"/>
    <lineage>
        <taxon>Eukaryota</taxon>
        <taxon>Fungi</taxon>
        <taxon>Fungi incertae sedis</taxon>
        <taxon>Chytridiomycota</taxon>
        <taxon>Chytridiomycota incertae sedis</taxon>
        <taxon>Chytridiomycetes</taxon>
        <taxon>Chytridiales</taxon>
        <taxon>Chytriomycetaceae</taxon>
        <taxon>Chytriomyces</taxon>
    </lineage>
</organism>
<evidence type="ECO:0000313" key="2">
    <source>
        <dbReference type="EMBL" id="TPX77362.1"/>
    </source>
</evidence>
<dbReference type="SUPFAM" id="SSF56399">
    <property type="entry name" value="ADP-ribosylation"/>
    <property type="match status" value="1"/>
</dbReference>
<dbReference type="OrthoDB" id="2147437at2759"/>
<feature type="coiled-coil region" evidence="1">
    <location>
        <begin position="382"/>
        <end position="418"/>
    </location>
</feature>